<reference evidence="2 3" key="1">
    <citation type="submission" date="2021-02" db="EMBL/GenBank/DDBJ databases">
        <title>Genome assembly of Pseudopithomyces chartarum.</title>
        <authorList>
            <person name="Jauregui R."/>
            <person name="Singh J."/>
            <person name="Voisey C."/>
        </authorList>
    </citation>
    <scope>NUCLEOTIDE SEQUENCE [LARGE SCALE GENOMIC DNA]</scope>
    <source>
        <strain evidence="2 3">AGR01</strain>
    </source>
</reference>
<feature type="domain" description="F-box" evidence="1">
    <location>
        <begin position="1"/>
        <end position="54"/>
    </location>
</feature>
<comment type="caution">
    <text evidence="2">The sequence shown here is derived from an EMBL/GenBank/DDBJ whole genome shotgun (WGS) entry which is preliminary data.</text>
</comment>
<sequence length="490" mass="56349">MASLLSCPTELIDSILEHVSFRDLAAMSLMNKKLHESATSLLYSHIDFRIFRDNPRPVIHLCRSIFRKPELAKYIKSVRLRDGEEKIKELHRESWRHQDKTPKVVPPKPTDEDGMPEFVSFIEKTGLSYADIWVEKLREGNLNAFVALLLSKLPNLARFRTGYATVLPYLEQEKWERVKPQTKGENQFLGKIFQSAVYDTSNHGISRFEHLEEISFPGPMDTDPGRNPDFSNPKDMIALLSLPSMRSISGWCLNPSSLPFTWPTESPALTQLTSLSLSFVNIDFLAQILEKAPSLKSLSWEWKYIPGVDPLNTDTIDLDRFIEALKPAQDTLEDLTIKCTHNVAWDDFDPPNIEVRGSLNGLESFINIKRFKAPFILLLPDWDYEEVETRRIEDSMPPNVEVVTVTDEKMPESYGYNEISEVAKLQAWISRTASTRTPHLAEVCLYLVYGSEWVRCEAEDDYHGFRQIFEGSNVTYRIIKAEDEEPWENV</sequence>
<dbReference type="EMBL" id="WVTA01000004">
    <property type="protein sequence ID" value="KAK3214334.1"/>
    <property type="molecule type" value="Genomic_DNA"/>
</dbReference>
<evidence type="ECO:0000313" key="2">
    <source>
        <dbReference type="EMBL" id="KAK3214334.1"/>
    </source>
</evidence>
<dbReference type="Gene3D" id="3.80.10.10">
    <property type="entry name" value="Ribonuclease Inhibitor"/>
    <property type="match status" value="1"/>
</dbReference>
<dbReference type="Proteomes" id="UP001280581">
    <property type="component" value="Unassembled WGS sequence"/>
</dbReference>
<keyword evidence="3" id="KW-1185">Reference proteome</keyword>
<dbReference type="PROSITE" id="PS50181">
    <property type="entry name" value="FBOX"/>
    <property type="match status" value="1"/>
</dbReference>
<evidence type="ECO:0000313" key="3">
    <source>
        <dbReference type="Proteomes" id="UP001280581"/>
    </source>
</evidence>
<evidence type="ECO:0000259" key="1">
    <source>
        <dbReference type="PROSITE" id="PS50181"/>
    </source>
</evidence>
<name>A0AAN6M459_9PLEO</name>
<dbReference type="InterPro" id="IPR032675">
    <property type="entry name" value="LRR_dom_sf"/>
</dbReference>
<accession>A0AAN6M459</accession>
<protein>
    <recommendedName>
        <fullName evidence="1">F-box domain-containing protein</fullName>
    </recommendedName>
</protein>
<dbReference type="AlphaFoldDB" id="A0AAN6M459"/>
<dbReference type="InterPro" id="IPR001810">
    <property type="entry name" value="F-box_dom"/>
</dbReference>
<gene>
    <name evidence="2" type="ORF">GRF29_28g2774251</name>
</gene>
<organism evidence="2 3">
    <name type="scientific">Pseudopithomyces chartarum</name>
    <dbReference type="NCBI Taxonomy" id="1892770"/>
    <lineage>
        <taxon>Eukaryota</taxon>
        <taxon>Fungi</taxon>
        <taxon>Dikarya</taxon>
        <taxon>Ascomycota</taxon>
        <taxon>Pezizomycotina</taxon>
        <taxon>Dothideomycetes</taxon>
        <taxon>Pleosporomycetidae</taxon>
        <taxon>Pleosporales</taxon>
        <taxon>Massarineae</taxon>
        <taxon>Didymosphaeriaceae</taxon>
        <taxon>Pseudopithomyces</taxon>
    </lineage>
</organism>
<proteinExistence type="predicted"/>